<gene>
    <name evidence="2" type="ORF">PC117_g24123</name>
</gene>
<evidence type="ECO:0000256" key="1">
    <source>
        <dbReference type="SAM" id="MobiDB-lite"/>
    </source>
</evidence>
<name>A0A8T1AWY4_9STRA</name>
<dbReference type="Proteomes" id="UP000736787">
    <property type="component" value="Unassembled WGS sequence"/>
</dbReference>
<organism evidence="2 3">
    <name type="scientific">Phytophthora cactorum</name>
    <dbReference type="NCBI Taxonomy" id="29920"/>
    <lineage>
        <taxon>Eukaryota</taxon>
        <taxon>Sar</taxon>
        <taxon>Stramenopiles</taxon>
        <taxon>Oomycota</taxon>
        <taxon>Peronosporomycetes</taxon>
        <taxon>Peronosporales</taxon>
        <taxon>Peronosporaceae</taxon>
        <taxon>Phytophthora</taxon>
    </lineage>
</organism>
<dbReference type="EMBL" id="RCMK01001560">
    <property type="protein sequence ID" value="KAG2891986.1"/>
    <property type="molecule type" value="Genomic_DNA"/>
</dbReference>
<feature type="region of interest" description="Disordered" evidence="1">
    <location>
        <begin position="1"/>
        <end position="20"/>
    </location>
</feature>
<evidence type="ECO:0000313" key="2">
    <source>
        <dbReference type="EMBL" id="KAG2891986.1"/>
    </source>
</evidence>
<feature type="non-terminal residue" evidence="2">
    <location>
        <position position="1"/>
    </location>
</feature>
<sequence length="55" mass="6139">VSEYVSDDAGEGVESSSSFQKSYSDHLALREAFEDVAQTRGCKMQNDRISLYIAF</sequence>
<evidence type="ECO:0000313" key="3">
    <source>
        <dbReference type="Proteomes" id="UP000736787"/>
    </source>
</evidence>
<dbReference type="AlphaFoldDB" id="A0A8T1AWY4"/>
<feature type="compositionally biased region" description="Acidic residues" evidence="1">
    <location>
        <begin position="1"/>
        <end position="11"/>
    </location>
</feature>
<reference evidence="2" key="1">
    <citation type="submission" date="2018-10" db="EMBL/GenBank/DDBJ databases">
        <title>Effector identification in a new, highly contiguous assembly of the strawberry crown rot pathogen Phytophthora cactorum.</title>
        <authorList>
            <person name="Armitage A.D."/>
            <person name="Nellist C.F."/>
            <person name="Bates H."/>
            <person name="Vickerstaff R.J."/>
            <person name="Harrison R.J."/>
        </authorList>
    </citation>
    <scope>NUCLEOTIDE SEQUENCE</scope>
    <source>
        <strain evidence="2">4040</strain>
    </source>
</reference>
<proteinExistence type="predicted"/>
<protein>
    <submittedName>
        <fullName evidence="2">Uncharacterized protein</fullName>
    </submittedName>
</protein>
<comment type="caution">
    <text evidence="2">The sequence shown here is derived from an EMBL/GenBank/DDBJ whole genome shotgun (WGS) entry which is preliminary data.</text>
</comment>
<accession>A0A8T1AWY4</accession>